<evidence type="ECO:0000313" key="4">
    <source>
        <dbReference type="Proteomes" id="UP001642360"/>
    </source>
</evidence>
<accession>A0ABC8U9S2</accession>
<keyword evidence="2" id="KW-0472">Membrane</keyword>
<feature type="transmembrane region" description="Helical" evidence="2">
    <location>
        <begin position="104"/>
        <end position="121"/>
    </location>
</feature>
<feature type="compositionally biased region" description="Basic and acidic residues" evidence="1">
    <location>
        <begin position="1"/>
        <end position="13"/>
    </location>
</feature>
<feature type="transmembrane region" description="Helical" evidence="2">
    <location>
        <begin position="80"/>
        <end position="98"/>
    </location>
</feature>
<evidence type="ECO:0000256" key="1">
    <source>
        <dbReference type="SAM" id="MobiDB-lite"/>
    </source>
</evidence>
<feature type="compositionally biased region" description="Low complexity" evidence="1">
    <location>
        <begin position="234"/>
        <end position="247"/>
    </location>
</feature>
<feature type="compositionally biased region" description="Basic and acidic residues" evidence="1">
    <location>
        <begin position="43"/>
        <end position="55"/>
    </location>
</feature>
<evidence type="ECO:0000256" key="2">
    <source>
        <dbReference type="SAM" id="Phobius"/>
    </source>
</evidence>
<dbReference type="EMBL" id="CAUOFW020007279">
    <property type="protein sequence ID" value="CAK9178417.1"/>
    <property type="molecule type" value="Genomic_DNA"/>
</dbReference>
<comment type="caution">
    <text evidence="3">The sequence shown here is derived from an EMBL/GenBank/DDBJ whole genome shotgun (WGS) entry which is preliminary data.</text>
</comment>
<evidence type="ECO:0000313" key="3">
    <source>
        <dbReference type="EMBL" id="CAK9178417.1"/>
    </source>
</evidence>
<keyword evidence="2" id="KW-1133">Transmembrane helix</keyword>
<dbReference type="PANTHER" id="PTHR33828">
    <property type="entry name" value="OS05G0596200 PROTEIN"/>
    <property type="match status" value="1"/>
</dbReference>
<keyword evidence="2" id="KW-0812">Transmembrane</keyword>
<feature type="region of interest" description="Disordered" evidence="1">
    <location>
        <begin position="234"/>
        <end position="290"/>
    </location>
</feature>
<proteinExistence type="predicted"/>
<dbReference type="PANTHER" id="PTHR33828:SF2">
    <property type="entry name" value="NUCLEOLIN"/>
    <property type="match status" value="1"/>
</dbReference>
<feature type="compositionally biased region" description="Basic and acidic residues" evidence="1">
    <location>
        <begin position="141"/>
        <end position="163"/>
    </location>
</feature>
<reference evidence="3 4" key="1">
    <citation type="submission" date="2024-02" db="EMBL/GenBank/DDBJ databases">
        <authorList>
            <person name="Vignale AGUSTIN F."/>
            <person name="Sosa J E."/>
            <person name="Modenutti C."/>
        </authorList>
    </citation>
    <scope>NUCLEOTIDE SEQUENCE [LARGE SCALE GENOMIC DNA]</scope>
</reference>
<sequence length="290" mass="33391">MPSEDSKPVKKEEVEDEEDEKCLGSVFQNRKKKPDNATAKSGSPKEGKVKKEVGKLKKEKEDYDFEEPTTKKSSKKADKVCYDFFILGLFAFIIYFFWVLNDDFVLVVGSGFSFGFGLKVQKKKKVKEEEKKKKGANKVEQNPKKRERKEYDLPGQKRDPPEERDPLRIFYETLYEQVPNSDMAAFWMMEFGLLSKEVAKKVFERKQKKIQQQKLGSPVKTVVTVKKKAESVTVTRKTSSSRVLTKKTTSESKVMTKQSKKRKMEDTASDNESDDDFLLASTKSKKQRAA</sequence>
<protein>
    <submittedName>
        <fullName evidence="3">Uncharacterized protein</fullName>
    </submittedName>
</protein>
<feature type="region of interest" description="Disordered" evidence="1">
    <location>
        <begin position="127"/>
        <end position="163"/>
    </location>
</feature>
<keyword evidence="4" id="KW-1185">Reference proteome</keyword>
<dbReference type="Proteomes" id="UP001642360">
    <property type="component" value="Unassembled WGS sequence"/>
</dbReference>
<organism evidence="3 4">
    <name type="scientific">Ilex paraguariensis</name>
    <name type="common">yerba mate</name>
    <dbReference type="NCBI Taxonomy" id="185542"/>
    <lineage>
        <taxon>Eukaryota</taxon>
        <taxon>Viridiplantae</taxon>
        <taxon>Streptophyta</taxon>
        <taxon>Embryophyta</taxon>
        <taxon>Tracheophyta</taxon>
        <taxon>Spermatophyta</taxon>
        <taxon>Magnoliopsida</taxon>
        <taxon>eudicotyledons</taxon>
        <taxon>Gunneridae</taxon>
        <taxon>Pentapetalae</taxon>
        <taxon>asterids</taxon>
        <taxon>campanulids</taxon>
        <taxon>Aquifoliales</taxon>
        <taxon>Aquifoliaceae</taxon>
        <taxon>Ilex</taxon>
    </lineage>
</organism>
<feature type="region of interest" description="Disordered" evidence="1">
    <location>
        <begin position="1"/>
        <end position="55"/>
    </location>
</feature>
<name>A0ABC8U9S2_9AQUA</name>
<gene>
    <name evidence="3" type="ORF">ILEXP_LOCUS48338</name>
</gene>
<dbReference type="AlphaFoldDB" id="A0ABC8U9S2"/>
<feature type="compositionally biased region" description="Acidic residues" evidence="1">
    <location>
        <begin position="267"/>
        <end position="277"/>
    </location>
</feature>